<proteinExistence type="predicted"/>
<evidence type="ECO:0000313" key="1">
    <source>
        <dbReference type="EMBL" id="DAD88762.1"/>
    </source>
</evidence>
<dbReference type="EMBL" id="BK015047">
    <property type="protein sequence ID" value="DAD88762.1"/>
    <property type="molecule type" value="Genomic_DNA"/>
</dbReference>
<name>A0A8S5N3B3_9CAUD</name>
<accession>A0A8S5N3B3</accession>
<reference evidence="1" key="1">
    <citation type="journal article" date="2021" name="Proc. Natl. Acad. Sci. U.S.A.">
        <title>A Catalog of Tens of Thousands of Viruses from Human Metagenomes Reveals Hidden Associations with Chronic Diseases.</title>
        <authorList>
            <person name="Tisza M.J."/>
            <person name="Buck C.B."/>
        </authorList>
    </citation>
    <scope>NUCLEOTIDE SEQUENCE</scope>
    <source>
        <strain evidence="1">CtZSu31</strain>
    </source>
</reference>
<organism evidence="1">
    <name type="scientific">Myoviridae sp. ctZSu31</name>
    <dbReference type="NCBI Taxonomy" id="2826665"/>
    <lineage>
        <taxon>Viruses</taxon>
        <taxon>Duplodnaviria</taxon>
        <taxon>Heunggongvirae</taxon>
        <taxon>Uroviricota</taxon>
        <taxon>Caudoviricetes</taxon>
    </lineage>
</organism>
<sequence>MLNHKASAFLNRKALPATHSSHLKIADLRH</sequence>
<protein>
    <submittedName>
        <fullName evidence="1">Uncharacterized protein</fullName>
    </submittedName>
</protein>